<dbReference type="Proteomes" id="UP001163846">
    <property type="component" value="Unassembled WGS sequence"/>
</dbReference>
<keyword evidence="1" id="KW-0862">Zinc</keyword>
<evidence type="ECO:0000313" key="5">
    <source>
        <dbReference type="Proteomes" id="UP001163846"/>
    </source>
</evidence>
<dbReference type="AlphaFoldDB" id="A0AA38PAI6"/>
<evidence type="ECO:0000313" key="4">
    <source>
        <dbReference type="EMBL" id="KAJ3839344.1"/>
    </source>
</evidence>
<protein>
    <recommendedName>
        <fullName evidence="3">C2H2-type domain-containing protein</fullName>
    </recommendedName>
</protein>
<organism evidence="4 5">
    <name type="scientific">Lentinula raphanica</name>
    <dbReference type="NCBI Taxonomy" id="153919"/>
    <lineage>
        <taxon>Eukaryota</taxon>
        <taxon>Fungi</taxon>
        <taxon>Dikarya</taxon>
        <taxon>Basidiomycota</taxon>
        <taxon>Agaricomycotina</taxon>
        <taxon>Agaricomycetes</taxon>
        <taxon>Agaricomycetidae</taxon>
        <taxon>Agaricales</taxon>
        <taxon>Marasmiineae</taxon>
        <taxon>Omphalotaceae</taxon>
        <taxon>Lentinula</taxon>
    </lineage>
</organism>
<evidence type="ECO:0000256" key="2">
    <source>
        <dbReference type="SAM" id="MobiDB-lite"/>
    </source>
</evidence>
<reference evidence="4" key="1">
    <citation type="submission" date="2022-08" db="EMBL/GenBank/DDBJ databases">
        <authorList>
            <consortium name="DOE Joint Genome Institute"/>
            <person name="Min B."/>
            <person name="Riley R."/>
            <person name="Sierra-Patev S."/>
            <person name="Naranjo-Ortiz M."/>
            <person name="Looney B."/>
            <person name="Konkel Z."/>
            <person name="Slot J.C."/>
            <person name="Sakamoto Y."/>
            <person name="Steenwyk J.L."/>
            <person name="Rokas A."/>
            <person name="Carro J."/>
            <person name="Camarero S."/>
            <person name="Ferreira P."/>
            <person name="Molpeceres G."/>
            <person name="Ruiz-Duenas F.J."/>
            <person name="Serrano A."/>
            <person name="Henrissat B."/>
            <person name="Drula E."/>
            <person name="Hughes K.W."/>
            <person name="Mata J.L."/>
            <person name="Ishikawa N.K."/>
            <person name="Vargas-Isla R."/>
            <person name="Ushijima S."/>
            <person name="Smith C.A."/>
            <person name="Ahrendt S."/>
            <person name="Andreopoulos W."/>
            <person name="He G."/>
            <person name="Labutti K."/>
            <person name="Lipzen A."/>
            <person name="Ng V."/>
            <person name="Sandor L."/>
            <person name="Barry K."/>
            <person name="Martinez A.T."/>
            <person name="Xiao Y."/>
            <person name="Gibbons J.G."/>
            <person name="Terashima K."/>
            <person name="Hibbett D.S."/>
            <person name="Grigoriev I.V."/>
        </authorList>
    </citation>
    <scope>NUCLEOTIDE SEQUENCE</scope>
    <source>
        <strain evidence="4">TFB9207</strain>
    </source>
</reference>
<name>A0AA38PAI6_9AGAR</name>
<dbReference type="InterPro" id="IPR013087">
    <property type="entry name" value="Znf_C2H2_type"/>
</dbReference>
<keyword evidence="1" id="KW-0479">Metal-binding</keyword>
<feature type="domain" description="C2H2-type" evidence="3">
    <location>
        <begin position="57"/>
        <end position="88"/>
    </location>
</feature>
<sequence length="262" mass="29836">MWWNYSGWVDMGTQSYAKFAENMKRTFRIMSKIMLIRHFIVHMKVRNYKTLNRAQVTVCSLFVECDESFRSSRRLLQHSQTSHGDDAQLKGSAELFSAARSVPPPDTPSTLPSYMVVARAVTPHPISTQRHQLLGSWVLKNMMPPVDTVSLRRYLKAKHLGRVEVPTTSDEYEFLVARSSHSCMPSRPAKIRDFGDLNSDQVSELINDGMSFWQEETEETERTTVFSEPENSPSPSETPLDGSESRSSPDELLLTGERLSED</sequence>
<dbReference type="GO" id="GO:0008270">
    <property type="term" value="F:zinc ion binding"/>
    <property type="evidence" value="ECO:0007669"/>
    <property type="project" value="UniProtKB-KW"/>
</dbReference>
<accession>A0AA38PAI6</accession>
<dbReference type="PROSITE" id="PS50157">
    <property type="entry name" value="ZINC_FINGER_C2H2_2"/>
    <property type="match status" value="1"/>
</dbReference>
<feature type="compositionally biased region" description="Low complexity" evidence="2">
    <location>
        <begin position="223"/>
        <end position="239"/>
    </location>
</feature>
<gene>
    <name evidence="4" type="ORF">F5878DRAFT_124316</name>
</gene>
<evidence type="ECO:0000259" key="3">
    <source>
        <dbReference type="PROSITE" id="PS50157"/>
    </source>
</evidence>
<feature type="region of interest" description="Disordered" evidence="2">
    <location>
        <begin position="216"/>
        <end position="262"/>
    </location>
</feature>
<evidence type="ECO:0000256" key="1">
    <source>
        <dbReference type="PROSITE-ProRule" id="PRU00042"/>
    </source>
</evidence>
<comment type="caution">
    <text evidence="4">The sequence shown here is derived from an EMBL/GenBank/DDBJ whole genome shotgun (WGS) entry which is preliminary data.</text>
</comment>
<proteinExistence type="predicted"/>
<dbReference type="EMBL" id="MU806133">
    <property type="protein sequence ID" value="KAJ3839344.1"/>
    <property type="molecule type" value="Genomic_DNA"/>
</dbReference>
<keyword evidence="1" id="KW-0863">Zinc-finger</keyword>
<keyword evidence="5" id="KW-1185">Reference proteome</keyword>